<dbReference type="Pfam" id="PF23038">
    <property type="entry name" value="KOW6_SPT51-2"/>
    <property type="match status" value="1"/>
</dbReference>
<keyword evidence="4" id="KW-1185">Reference proteome</keyword>
<organism evidence="3 4">
    <name type="scientific">Rhododendron griersonianum</name>
    <dbReference type="NCBI Taxonomy" id="479676"/>
    <lineage>
        <taxon>Eukaryota</taxon>
        <taxon>Viridiplantae</taxon>
        <taxon>Streptophyta</taxon>
        <taxon>Embryophyta</taxon>
        <taxon>Tracheophyta</taxon>
        <taxon>Spermatophyta</taxon>
        <taxon>Magnoliopsida</taxon>
        <taxon>eudicotyledons</taxon>
        <taxon>Gunneridae</taxon>
        <taxon>Pentapetalae</taxon>
        <taxon>asterids</taxon>
        <taxon>Ericales</taxon>
        <taxon>Ericaceae</taxon>
        <taxon>Ericoideae</taxon>
        <taxon>Rhodoreae</taxon>
        <taxon>Rhododendron</taxon>
    </lineage>
</organism>
<accession>A0AAV6JVL9</accession>
<feature type="domain" description="Spt5 KOW" evidence="1">
    <location>
        <begin position="19"/>
        <end position="68"/>
    </location>
</feature>
<evidence type="ECO:0000259" key="2">
    <source>
        <dbReference type="Pfam" id="PF23287"/>
    </source>
</evidence>
<dbReference type="CDD" id="cd06086">
    <property type="entry name" value="KOW_Spt5_6"/>
    <property type="match status" value="1"/>
</dbReference>
<evidence type="ECO:0008006" key="5">
    <source>
        <dbReference type="Google" id="ProtNLM"/>
    </source>
</evidence>
<sequence>MTFDIHYFTGGDNEGLWALPDILVNVRRSGEDTVIGVVREVLPDGSCRINLGSSGNGDTVVALSSEIDIVVPRKSDKVKIMGGAQRGSTGKLIGIDGSDGIVKEDATFEVKILEMNILAKVAQSG</sequence>
<dbReference type="Pfam" id="PF23287">
    <property type="entry name" value="KOW7_SPT5"/>
    <property type="match status" value="1"/>
</dbReference>
<dbReference type="Proteomes" id="UP000823749">
    <property type="component" value="Chromosome 6"/>
</dbReference>
<comment type="caution">
    <text evidence="3">The sequence shown here is derived from an EMBL/GenBank/DDBJ whole genome shotgun (WGS) entry which is preliminary data.</text>
</comment>
<dbReference type="InterPro" id="IPR057935">
    <property type="entry name" value="KOW_Spt5_6_plant"/>
</dbReference>
<evidence type="ECO:0000259" key="1">
    <source>
        <dbReference type="Pfam" id="PF23038"/>
    </source>
</evidence>
<dbReference type="InterPro" id="IPR057934">
    <property type="entry name" value="KOW_Spt5_7"/>
</dbReference>
<feature type="domain" description="Spt5 KOW" evidence="2">
    <location>
        <begin position="70"/>
        <end position="121"/>
    </location>
</feature>
<gene>
    <name evidence="3" type="ORF">RHGRI_016773</name>
</gene>
<evidence type="ECO:0000313" key="4">
    <source>
        <dbReference type="Proteomes" id="UP000823749"/>
    </source>
</evidence>
<dbReference type="EMBL" id="JACTNZ010000006">
    <property type="protein sequence ID" value="KAG5544138.1"/>
    <property type="molecule type" value="Genomic_DNA"/>
</dbReference>
<name>A0AAV6JVL9_9ERIC</name>
<evidence type="ECO:0000313" key="3">
    <source>
        <dbReference type="EMBL" id="KAG5544138.1"/>
    </source>
</evidence>
<reference evidence="3 4" key="1">
    <citation type="submission" date="2020-08" db="EMBL/GenBank/DDBJ databases">
        <title>Plant Genome Project.</title>
        <authorList>
            <person name="Zhang R.-G."/>
        </authorList>
    </citation>
    <scope>NUCLEOTIDE SEQUENCE [LARGE SCALE GENOMIC DNA]</scope>
    <source>
        <strain evidence="3">WSP0</strain>
        <tissue evidence="3">Leaf</tissue>
    </source>
</reference>
<protein>
    <recommendedName>
        <fullName evidence="5">KOW domain-containing protein</fullName>
    </recommendedName>
</protein>
<dbReference type="AlphaFoldDB" id="A0AAV6JVL9"/>
<proteinExistence type="predicted"/>